<dbReference type="PANTHER" id="PTHR45138:SF9">
    <property type="entry name" value="DIGUANYLATE CYCLASE DGCM-RELATED"/>
    <property type="match status" value="1"/>
</dbReference>
<dbReference type="Proteomes" id="UP000064137">
    <property type="component" value="Chromosome"/>
</dbReference>
<accession>A0A0U4WNA0</accession>
<dbReference type="PROSITE" id="PS50887">
    <property type="entry name" value="GGDEF"/>
    <property type="match status" value="1"/>
</dbReference>
<feature type="transmembrane region" description="Helical" evidence="3">
    <location>
        <begin position="96"/>
        <end position="129"/>
    </location>
</feature>
<dbReference type="PANTHER" id="PTHR45138">
    <property type="entry name" value="REGULATORY COMPONENTS OF SENSORY TRANSDUCTION SYSTEM"/>
    <property type="match status" value="1"/>
</dbReference>
<dbReference type="GO" id="GO:0005886">
    <property type="term" value="C:plasma membrane"/>
    <property type="evidence" value="ECO:0007669"/>
    <property type="project" value="TreeGrafter"/>
</dbReference>
<evidence type="ECO:0000259" key="4">
    <source>
        <dbReference type="PROSITE" id="PS50887"/>
    </source>
</evidence>
<feature type="transmembrane region" description="Helical" evidence="3">
    <location>
        <begin position="136"/>
        <end position="159"/>
    </location>
</feature>
<keyword evidence="3" id="KW-1133">Transmembrane helix</keyword>
<dbReference type="OrthoDB" id="9812260at2"/>
<dbReference type="Pfam" id="PF00990">
    <property type="entry name" value="GGDEF"/>
    <property type="match status" value="1"/>
</dbReference>
<dbReference type="AlphaFoldDB" id="A0A0U4WNA0"/>
<feature type="domain" description="GGDEF" evidence="4">
    <location>
        <begin position="208"/>
        <end position="335"/>
    </location>
</feature>
<dbReference type="GO" id="GO:0052621">
    <property type="term" value="F:diguanylate cyclase activity"/>
    <property type="evidence" value="ECO:0007669"/>
    <property type="project" value="UniProtKB-EC"/>
</dbReference>
<name>A0A0U4WNA0_9PSED</name>
<dbReference type="Gene3D" id="3.30.70.270">
    <property type="match status" value="1"/>
</dbReference>
<dbReference type="CDD" id="cd01949">
    <property type="entry name" value="GGDEF"/>
    <property type="match status" value="1"/>
</dbReference>
<evidence type="ECO:0000256" key="3">
    <source>
        <dbReference type="SAM" id="Phobius"/>
    </source>
</evidence>
<dbReference type="GO" id="GO:0043709">
    <property type="term" value="P:cell adhesion involved in single-species biofilm formation"/>
    <property type="evidence" value="ECO:0007669"/>
    <property type="project" value="TreeGrafter"/>
</dbReference>
<dbReference type="InterPro" id="IPR029787">
    <property type="entry name" value="Nucleotide_cyclase"/>
</dbReference>
<comment type="catalytic activity">
    <reaction evidence="2">
        <text>2 GTP = 3',3'-c-di-GMP + 2 diphosphate</text>
        <dbReference type="Rhea" id="RHEA:24898"/>
        <dbReference type="ChEBI" id="CHEBI:33019"/>
        <dbReference type="ChEBI" id="CHEBI:37565"/>
        <dbReference type="ChEBI" id="CHEBI:58805"/>
        <dbReference type="EC" id="2.7.7.65"/>
    </reaction>
</comment>
<feature type="transmembrane region" description="Helical" evidence="3">
    <location>
        <begin position="38"/>
        <end position="58"/>
    </location>
</feature>
<dbReference type="KEGG" id="por:APT59_04695"/>
<evidence type="ECO:0000313" key="5">
    <source>
        <dbReference type="EMBL" id="ALZ83533.1"/>
    </source>
</evidence>
<gene>
    <name evidence="5" type="ORF">APT59_04695</name>
</gene>
<dbReference type="InterPro" id="IPR043128">
    <property type="entry name" value="Rev_trsase/Diguanyl_cyclase"/>
</dbReference>
<dbReference type="RefSeq" id="WP_059313786.1">
    <property type="nucleotide sequence ID" value="NZ_CP013987.1"/>
</dbReference>
<proteinExistence type="predicted"/>
<keyword evidence="3" id="KW-0812">Transmembrane</keyword>
<organism evidence="5 6">
    <name type="scientific">Pseudomonas oryzihabitans</name>
    <dbReference type="NCBI Taxonomy" id="47885"/>
    <lineage>
        <taxon>Bacteria</taxon>
        <taxon>Pseudomonadati</taxon>
        <taxon>Pseudomonadota</taxon>
        <taxon>Gammaproteobacteria</taxon>
        <taxon>Pseudomonadales</taxon>
        <taxon>Pseudomonadaceae</taxon>
        <taxon>Pseudomonas</taxon>
    </lineage>
</organism>
<dbReference type="EMBL" id="CP013987">
    <property type="protein sequence ID" value="ALZ83533.1"/>
    <property type="molecule type" value="Genomic_DNA"/>
</dbReference>
<reference evidence="5 6" key="1">
    <citation type="submission" date="2016-01" db="EMBL/GenBank/DDBJ databases">
        <title>Annotation of Pseudomonas oryzihabitans USDA-ARS-USMARC-56511.</title>
        <authorList>
            <person name="Harhay G.P."/>
            <person name="Harhay D.M."/>
            <person name="Smith T.P.L."/>
            <person name="Bono J.L."/>
            <person name="Heaton M.P."/>
            <person name="Clawson M.L."/>
            <person name="Chitko-Mckown C.G."/>
            <person name="Capik S.F."/>
            <person name="DeDonder K.D."/>
            <person name="Apley M.D."/>
            <person name="Lubbers B.V."/>
            <person name="White B.J."/>
            <person name="Larson R.L."/>
        </authorList>
    </citation>
    <scope>NUCLEOTIDE SEQUENCE [LARGE SCALE GENOMIC DNA]</scope>
    <source>
        <strain evidence="5 6">USDA-ARS-USMARC-56511</strain>
    </source>
</reference>
<dbReference type="EC" id="2.7.7.65" evidence="1"/>
<feature type="transmembrane region" description="Helical" evidence="3">
    <location>
        <begin position="12"/>
        <end position="32"/>
    </location>
</feature>
<sequence length="339" mass="37478">MTYQTHIRQMLQLPNVLAQTTGILGWLISVLINPFLSAGVPLCGWLAFGGMVGSCLTMATARRFVVWRLFALVFVLFEALAFRFQILQMGEPGQAWMIPMAIVITLGSTILFSHVLDYGIAAAAVWLLLFYGQMDLVAAMGLPLFVVMLGASLALGVLLNATFVRIVASTLELKENYRRQAETDALTGISNRRALMLDMEQVCEEASPSWYFAMLDIDDFKRINDRFGHDVGDQVLKEIATILGRHFPAGRFGRLGGEEFGMLLEAEDERYLAQRLQALLDDIRSNTSTGTCFSFSAGVARLAPGYQPSDLLKQADGELYQAKRAGKDRVHYRGGMICG</sequence>
<dbReference type="SMART" id="SM00267">
    <property type="entry name" value="GGDEF"/>
    <property type="match status" value="1"/>
</dbReference>
<protein>
    <recommendedName>
        <fullName evidence="1">diguanylate cyclase</fullName>
        <ecNumber evidence="1">2.7.7.65</ecNumber>
    </recommendedName>
</protein>
<dbReference type="InterPro" id="IPR000160">
    <property type="entry name" value="GGDEF_dom"/>
</dbReference>
<feature type="transmembrane region" description="Helical" evidence="3">
    <location>
        <begin position="65"/>
        <end position="84"/>
    </location>
</feature>
<dbReference type="InterPro" id="IPR050469">
    <property type="entry name" value="Diguanylate_Cyclase"/>
</dbReference>
<dbReference type="SUPFAM" id="SSF55073">
    <property type="entry name" value="Nucleotide cyclase"/>
    <property type="match status" value="1"/>
</dbReference>
<keyword evidence="3" id="KW-0472">Membrane</keyword>
<evidence type="ECO:0000256" key="1">
    <source>
        <dbReference type="ARBA" id="ARBA00012528"/>
    </source>
</evidence>
<evidence type="ECO:0000313" key="6">
    <source>
        <dbReference type="Proteomes" id="UP000064137"/>
    </source>
</evidence>
<dbReference type="GO" id="GO:1902201">
    <property type="term" value="P:negative regulation of bacterial-type flagellum-dependent cell motility"/>
    <property type="evidence" value="ECO:0007669"/>
    <property type="project" value="TreeGrafter"/>
</dbReference>
<dbReference type="NCBIfam" id="TIGR00254">
    <property type="entry name" value="GGDEF"/>
    <property type="match status" value="1"/>
</dbReference>
<evidence type="ECO:0000256" key="2">
    <source>
        <dbReference type="ARBA" id="ARBA00034247"/>
    </source>
</evidence>